<gene>
    <name evidence="3" type="ORF">V0288_01360</name>
</gene>
<keyword evidence="4" id="KW-1185">Reference proteome</keyword>
<reference evidence="3 4" key="1">
    <citation type="submission" date="2024-01" db="EMBL/GenBank/DDBJ databases">
        <title>Genomic insights into the taxonomy and metabolism of the cyanobacterium Pannus brasiliensis CCIBt3594.</title>
        <authorList>
            <person name="Machado M."/>
            <person name="Botero N.B."/>
            <person name="Andreote A.P.D."/>
            <person name="Feitosa A.M.T."/>
            <person name="Popin R."/>
            <person name="Sivonen K."/>
            <person name="Fiore M.F."/>
        </authorList>
    </citation>
    <scope>NUCLEOTIDE SEQUENCE [LARGE SCALE GENOMIC DNA]</scope>
    <source>
        <strain evidence="3 4">CCIBt3594</strain>
    </source>
</reference>
<dbReference type="PROSITE" id="PS51257">
    <property type="entry name" value="PROKAR_LIPOPROTEIN"/>
    <property type="match status" value="1"/>
</dbReference>
<evidence type="ECO:0008006" key="5">
    <source>
        <dbReference type="Google" id="ProtNLM"/>
    </source>
</evidence>
<organism evidence="3 4">
    <name type="scientific">Pannus brasiliensis CCIBt3594</name>
    <dbReference type="NCBI Taxonomy" id="1427578"/>
    <lineage>
        <taxon>Bacteria</taxon>
        <taxon>Bacillati</taxon>
        <taxon>Cyanobacteriota</taxon>
        <taxon>Cyanophyceae</taxon>
        <taxon>Oscillatoriophycideae</taxon>
        <taxon>Chroococcales</taxon>
        <taxon>Microcystaceae</taxon>
        <taxon>Pannus</taxon>
    </lineage>
</organism>
<comment type="caution">
    <text evidence="3">The sequence shown here is derived from an EMBL/GenBank/DDBJ whole genome shotgun (WGS) entry which is preliminary data.</text>
</comment>
<proteinExistence type="predicted"/>
<keyword evidence="2" id="KW-0732">Signal</keyword>
<sequence>MKTLGVYLSIGILAFLVTACSDRLTATDRPSPDSPNLPVVHGKLSEVAPPPAIRELHKSLDRYAPQVAILSPAPDQLFEGTTVNVELQVTDLPVFQDPELDLGPYLSLVLDNEPAREIHDLSGPVTLGDLSPGTHTLRVFAARPWHESFKNDGAYARTTFHVKTKTGSNAPDPKLPVLTYNRPRGVYGAEPILLDFYLANAPLHVVARESEADEIRDWRVRVTVNGESFLLDTWEPIYLQGFDKGDNLVKLEFIDEKGNVIENVFNTTARLITYDPAYEDSLTKLVKGEIPVPIARKIVDPNYTATPVIGEEPAIEEEPAPVTETEAIPEPIEEPTATEEIPPAVEEPVAEETPEPIELPALKIPEEVGKAETPIESPPLPLPELVLPEDLETPTAEPVQLPRLVLPDEGQVTAAEPVAPPEIVLPAETEATETPTIEPPPAEPNPPRANPWIDRFRGTLDRWRSARGEGSEPVKPIAPERSPAP</sequence>
<evidence type="ECO:0000313" key="3">
    <source>
        <dbReference type="EMBL" id="MEG3435754.1"/>
    </source>
</evidence>
<evidence type="ECO:0000256" key="2">
    <source>
        <dbReference type="SAM" id="SignalP"/>
    </source>
</evidence>
<dbReference type="EMBL" id="JBAFSM010000002">
    <property type="protein sequence ID" value="MEG3435754.1"/>
    <property type="molecule type" value="Genomic_DNA"/>
</dbReference>
<feature type="compositionally biased region" description="Basic and acidic residues" evidence="1">
    <location>
        <begin position="454"/>
        <end position="472"/>
    </location>
</feature>
<feature type="chain" id="PRO_5044027107" description="FHA domain containing protein" evidence="2">
    <location>
        <begin position="20"/>
        <end position="485"/>
    </location>
</feature>
<dbReference type="AlphaFoldDB" id="A0AAW9QKS9"/>
<feature type="compositionally biased region" description="Low complexity" evidence="1">
    <location>
        <begin position="426"/>
        <end position="436"/>
    </location>
</feature>
<evidence type="ECO:0000256" key="1">
    <source>
        <dbReference type="SAM" id="MobiDB-lite"/>
    </source>
</evidence>
<dbReference type="RefSeq" id="WP_332863206.1">
    <property type="nucleotide sequence ID" value="NZ_JBAFSM010000002.1"/>
</dbReference>
<name>A0AAW9QKS9_9CHRO</name>
<feature type="region of interest" description="Disordered" evidence="1">
    <location>
        <begin position="414"/>
        <end position="485"/>
    </location>
</feature>
<feature type="signal peptide" evidence="2">
    <location>
        <begin position="1"/>
        <end position="19"/>
    </location>
</feature>
<accession>A0AAW9QKS9</accession>
<protein>
    <recommendedName>
        <fullName evidence="5">FHA domain containing protein</fullName>
    </recommendedName>
</protein>
<evidence type="ECO:0000313" key="4">
    <source>
        <dbReference type="Proteomes" id="UP001328733"/>
    </source>
</evidence>
<feature type="compositionally biased region" description="Pro residues" evidence="1">
    <location>
        <begin position="437"/>
        <end position="449"/>
    </location>
</feature>
<dbReference type="Proteomes" id="UP001328733">
    <property type="component" value="Unassembled WGS sequence"/>
</dbReference>